<sequence length="128" mass="14405">MGECQYLSLPDGDSEVAAGVGTRTAALVQGPQHYNELKTAINEDIKTIKGSINKLEKSLASLAEVALQNCRELDLLFLKEGRLYAALKEECFFYVNHSGVIRDSMAKLRERLNQRRKEQESQQGWFKG</sequence>
<keyword evidence="1" id="KW-0261">Viral envelope protein</keyword>
<dbReference type="SUPFAM" id="SSF58069">
    <property type="entry name" value="Virus ectodomain"/>
    <property type="match status" value="1"/>
</dbReference>
<dbReference type="InParanoid" id="G3HQB1"/>
<dbReference type="Proteomes" id="UP000001075">
    <property type="component" value="Unassembled WGS sequence"/>
</dbReference>
<gene>
    <name evidence="1" type="ORF">I79_013008</name>
</gene>
<organism evidence="1 2">
    <name type="scientific">Cricetulus griseus</name>
    <name type="common">Chinese hamster</name>
    <name type="synonym">Cricetulus barabensis griseus</name>
    <dbReference type="NCBI Taxonomy" id="10029"/>
    <lineage>
        <taxon>Eukaryota</taxon>
        <taxon>Metazoa</taxon>
        <taxon>Chordata</taxon>
        <taxon>Craniata</taxon>
        <taxon>Vertebrata</taxon>
        <taxon>Euteleostomi</taxon>
        <taxon>Mammalia</taxon>
        <taxon>Eutheria</taxon>
        <taxon>Euarchontoglires</taxon>
        <taxon>Glires</taxon>
        <taxon>Rodentia</taxon>
        <taxon>Myomorpha</taxon>
        <taxon>Muroidea</taxon>
        <taxon>Cricetidae</taxon>
        <taxon>Cricetinae</taxon>
        <taxon>Cricetulus</taxon>
    </lineage>
</organism>
<dbReference type="STRING" id="10029.G3HQB1"/>
<dbReference type="PANTHER" id="PTHR10424:SF82">
    <property type="entry name" value="ENVELOPE GLYCOPROTEIN-RELATED"/>
    <property type="match status" value="1"/>
</dbReference>
<keyword evidence="1" id="KW-0946">Virion</keyword>
<dbReference type="EMBL" id="JH000605">
    <property type="protein sequence ID" value="EGW02236.1"/>
    <property type="molecule type" value="Genomic_DNA"/>
</dbReference>
<evidence type="ECO:0000313" key="2">
    <source>
        <dbReference type="Proteomes" id="UP000001075"/>
    </source>
</evidence>
<dbReference type="Pfam" id="PF00429">
    <property type="entry name" value="TLV_coat"/>
    <property type="match status" value="1"/>
</dbReference>
<dbReference type="CDD" id="cd09851">
    <property type="entry name" value="HTLV-1-like_HR1-HR2"/>
    <property type="match status" value="1"/>
</dbReference>
<evidence type="ECO:0000313" key="1">
    <source>
        <dbReference type="EMBL" id="EGW02236.1"/>
    </source>
</evidence>
<dbReference type="Gene3D" id="1.10.287.210">
    <property type="match status" value="1"/>
</dbReference>
<name>G3HQB1_CRIGR</name>
<accession>G3HQB1</accession>
<dbReference type="AlphaFoldDB" id="G3HQB1"/>
<protein>
    <submittedName>
        <fullName evidence="1">Envelope glycoprotein</fullName>
    </submittedName>
</protein>
<dbReference type="InterPro" id="IPR018154">
    <property type="entry name" value="TLV/ENV_coat_polyprotein"/>
</dbReference>
<proteinExistence type="predicted"/>
<dbReference type="PANTHER" id="PTHR10424">
    <property type="entry name" value="VIRAL ENVELOPE PROTEIN"/>
    <property type="match status" value="1"/>
</dbReference>
<reference evidence="2" key="1">
    <citation type="journal article" date="2011" name="Nat. Biotechnol.">
        <title>The genomic sequence of the Chinese hamster ovary (CHO)-K1 cell line.</title>
        <authorList>
            <person name="Xu X."/>
            <person name="Nagarajan H."/>
            <person name="Lewis N.E."/>
            <person name="Pan S."/>
            <person name="Cai Z."/>
            <person name="Liu X."/>
            <person name="Chen W."/>
            <person name="Xie M."/>
            <person name="Wang W."/>
            <person name="Hammond S."/>
            <person name="Andersen M.R."/>
            <person name="Neff N."/>
            <person name="Passarelli B."/>
            <person name="Koh W."/>
            <person name="Fan H.C."/>
            <person name="Wang J."/>
            <person name="Gui Y."/>
            <person name="Lee K.H."/>
            <person name="Betenbaugh M.J."/>
            <person name="Quake S.R."/>
            <person name="Famili I."/>
            <person name="Palsson B.O."/>
            <person name="Wang J."/>
        </authorList>
    </citation>
    <scope>NUCLEOTIDE SEQUENCE [LARGE SCALE GENOMIC DNA]</scope>
    <source>
        <strain evidence="2">CHO K1 cell line</strain>
    </source>
</reference>